<evidence type="ECO:0008006" key="3">
    <source>
        <dbReference type="Google" id="ProtNLM"/>
    </source>
</evidence>
<dbReference type="Proteomes" id="UP001419084">
    <property type="component" value="Unassembled WGS sequence"/>
</dbReference>
<dbReference type="RefSeq" id="WP_346064386.1">
    <property type="nucleotide sequence ID" value="NZ_BRPJ01000002.1"/>
</dbReference>
<proteinExistence type="predicted"/>
<gene>
    <name evidence="1" type="ORF">LAD12857_01030</name>
</gene>
<dbReference type="Pfam" id="PF21983">
    <property type="entry name" value="NikA-like"/>
    <property type="match status" value="1"/>
</dbReference>
<accession>A0ABQ5LZK0</accession>
<comment type="caution">
    <text evidence="1">The sequence shown here is derived from an EMBL/GenBank/DDBJ whole genome shotgun (WGS) entry which is preliminary data.</text>
</comment>
<organism evidence="1 2">
    <name type="scientific">Lacrimispora amygdalina</name>
    <dbReference type="NCBI Taxonomy" id="253257"/>
    <lineage>
        <taxon>Bacteria</taxon>
        <taxon>Bacillati</taxon>
        <taxon>Bacillota</taxon>
        <taxon>Clostridia</taxon>
        <taxon>Lachnospirales</taxon>
        <taxon>Lachnospiraceae</taxon>
        <taxon>Lacrimispora</taxon>
    </lineage>
</organism>
<evidence type="ECO:0000313" key="1">
    <source>
        <dbReference type="EMBL" id="GLB28180.1"/>
    </source>
</evidence>
<protein>
    <recommendedName>
        <fullName evidence="3">Mobilization protein</fullName>
    </recommendedName>
</protein>
<dbReference type="InterPro" id="IPR053842">
    <property type="entry name" value="NikA-like"/>
</dbReference>
<name>A0ABQ5LZK0_9FIRM</name>
<sequence length="120" mass="14057">MSKIYRRTTLLTGVNAIKKDKNRKRNVIMNFRVSPVEKQLIDERITLSGLLRSEYFINSCLEQEIHVTGNIKTFDAIKKRMELIDKHLCNISMSEELDFEILESLRTVLELLDHLYGSNE</sequence>
<reference evidence="1 2" key="1">
    <citation type="journal article" date="2024" name="Int. J. Syst. Evol. Microbiol.">
        <title>Lacrimispora brassicae sp. nov. isolated from fermented cabbage, and proposal of Clostridium indicum Gundawar et al. 2019 and Clostridium methoxybenzovorans Mechichi et al. 1999 as heterotypic synonyms of Lacrimispora amygdalina (Parshina et al. 2003) Haas and Blanchard 2020 and Lacrimispora indolis (McClung and McCoy 1957) Haas and Blanchard 2020, respectively.</title>
        <authorList>
            <person name="Kobayashi H."/>
            <person name="Tanizawa Y."/>
            <person name="Sakamoto M."/>
            <person name="Ohkuma M."/>
            <person name="Tohno M."/>
        </authorList>
    </citation>
    <scope>NUCLEOTIDE SEQUENCE [LARGE SCALE GENOMIC DNA]</scope>
    <source>
        <strain evidence="1 2">DSM 12857</strain>
    </source>
</reference>
<keyword evidence="2" id="KW-1185">Reference proteome</keyword>
<dbReference type="EMBL" id="BRPJ01000002">
    <property type="protein sequence ID" value="GLB28180.1"/>
    <property type="molecule type" value="Genomic_DNA"/>
</dbReference>
<evidence type="ECO:0000313" key="2">
    <source>
        <dbReference type="Proteomes" id="UP001419084"/>
    </source>
</evidence>